<keyword evidence="2" id="KW-1185">Reference proteome</keyword>
<dbReference type="Proteomes" id="UP001060085">
    <property type="component" value="Linkage Group LG01"/>
</dbReference>
<sequence>MLSKVWRPLKLPNQGSDDEVKKNNFVVGLRILTEKSNSKREANVVVKSDLKLSKKTVFETNQINNSNSIDYCFLKSCFLCSKTLALDKEVYMYRGDEGFCSVECRNRKIYLDEIRELEISTKKTLASIRRCRRDSDCGETMSFREELRPRRHRRTEMIFI</sequence>
<comment type="caution">
    <text evidence="1">The sequence shown here is derived from an EMBL/GenBank/DDBJ whole genome shotgun (WGS) entry which is preliminary data.</text>
</comment>
<evidence type="ECO:0000313" key="2">
    <source>
        <dbReference type="Proteomes" id="UP001060085"/>
    </source>
</evidence>
<gene>
    <name evidence="1" type="ORF">M9H77_00731</name>
</gene>
<protein>
    <submittedName>
        <fullName evidence="1">Uncharacterized protein</fullName>
    </submittedName>
</protein>
<proteinExistence type="predicted"/>
<evidence type="ECO:0000313" key="1">
    <source>
        <dbReference type="EMBL" id="KAI5679504.1"/>
    </source>
</evidence>
<accession>A0ACC0C3I4</accession>
<dbReference type="EMBL" id="CM044701">
    <property type="protein sequence ID" value="KAI5679504.1"/>
    <property type="molecule type" value="Genomic_DNA"/>
</dbReference>
<reference evidence="2" key="1">
    <citation type="journal article" date="2023" name="Nat. Plants">
        <title>Single-cell RNA sequencing provides a high-resolution roadmap for understanding the multicellular compartmentation of specialized metabolism.</title>
        <authorList>
            <person name="Sun S."/>
            <person name="Shen X."/>
            <person name="Li Y."/>
            <person name="Li Y."/>
            <person name="Wang S."/>
            <person name="Li R."/>
            <person name="Zhang H."/>
            <person name="Shen G."/>
            <person name="Guo B."/>
            <person name="Wei J."/>
            <person name="Xu J."/>
            <person name="St-Pierre B."/>
            <person name="Chen S."/>
            <person name="Sun C."/>
        </authorList>
    </citation>
    <scope>NUCLEOTIDE SEQUENCE [LARGE SCALE GENOMIC DNA]</scope>
</reference>
<organism evidence="1 2">
    <name type="scientific">Catharanthus roseus</name>
    <name type="common">Madagascar periwinkle</name>
    <name type="synonym">Vinca rosea</name>
    <dbReference type="NCBI Taxonomy" id="4058"/>
    <lineage>
        <taxon>Eukaryota</taxon>
        <taxon>Viridiplantae</taxon>
        <taxon>Streptophyta</taxon>
        <taxon>Embryophyta</taxon>
        <taxon>Tracheophyta</taxon>
        <taxon>Spermatophyta</taxon>
        <taxon>Magnoliopsida</taxon>
        <taxon>eudicotyledons</taxon>
        <taxon>Gunneridae</taxon>
        <taxon>Pentapetalae</taxon>
        <taxon>asterids</taxon>
        <taxon>lamiids</taxon>
        <taxon>Gentianales</taxon>
        <taxon>Apocynaceae</taxon>
        <taxon>Rauvolfioideae</taxon>
        <taxon>Vinceae</taxon>
        <taxon>Catharanthinae</taxon>
        <taxon>Catharanthus</taxon>
    </lineage>
</organism>
<name>A0ACC0C3I4_CATRO</name>